<keyword evidence="1" id="KW-0812">Transmembrane</keyword>
<proteinExistence type="predicted"/>
<dbReference type="HOGENOM" id="CLU_117097_0_0_9"/>
<gene>
    <name evidence="2" type="ordered locus">Amet_4142</name>
</gene>
<sequence>MKKSTGKKALYGAIIGGVVLVGAFTQMSEANFLEPGSQEDPIVTQSYVETRNEQLRYYIDEKVKGLETQITKGGESVPGNGTPVTGQQQVFEIVVLTQGQQLLGGNSTEMILRGGEATAVGNTAGDGVTNITVGTDLRTGHKVEPNHLLIVPKKDGRGIAAQTEQIWVMVRGEYTIQ</sequence>
<organism evidence="2 3">
    <name type="scientific">Alkaliphilus metalliredigens (strain QYMF)</name>
    <dbReference type="NCBI Taxonomy" id="293826"/>
    <lineage>
        <taxon>Bacteria</taxon>
        <taxon>Bacillati</taxon>
        <taxon>Bacillota</taxon>
        <taxon>Clostridia</taxon>
        <taxon>Peptostreptococcales</taxon>
        <taxon>Natronincolaceae</taxon>
        <taxon>Alkaliphilus</taxon>
    </lineage>
</organism>
<feature type="transmembrane region" description="Helical" evidence="1">
    <location>
        <begin position="9"/>
        <end position="27"/>
    </location>
</feature>
<keyword evidence="1" id="KW-0472">Membrane</keyword>
<accession>A6TVK5</accession>
<dbReference type="EMBL" id="CP000724">
    <property type="protein sequence ID" value="ABR50223.1"/>
    <property type="molecule type" value="Genomic_DNA"/>
</dbReference>
<name>A6TVK5_ALKMQ</name>
<evidence type="ECO:0000313" key="3">
    <source>
        <dbReference type="Proteomes" id="UP000001572"/>
    </source>
</evidence>
<dbReference type="AlphaFoldDB" id="A6TVK5"/>
<dbReference type="STRING" id="293826.Amet_4142"/>
<dbReference type="RefSeq" id="WP_012065171.1">
    <property type="nucleotide sequence ID" value="NC_009633.1"/>
</dbReference>
<keyword evidence="1" id="KW-1133">Transmembrane helix</keyword>
<reference evidence="3" key="1">
    <citation type="journal article" date="2016" name="Genome Announc.">
        <title>Complete genome sequence of Alkaliphilus metalliredigens strain QYMF, an alkaliphilic and metal-reducing bacterium isolated from borax-contaminated leachate ponds.</title>
        <authorList>
            <person name="Hwang C."/>
            <person name="Copeland A."/>
            <person name="Lucas S."/>
            <person name="Lapidus A."/>
            <person name="Barry K."/>
            <person name="Detter J.C."/>
            <person name="Glavina Del Rio T."/>
            <person name="Hammon N."/>
            <person name="Israni S."/>
            <person name="Dalin E."/>
            <person name="Tice H."/>
            <person name="Pitluck S."/>
            <person name="Chertkov O."/>
            <person name="Brettin T."/>
            <person name="Bruce D."/>
            <person name="Han C."/>
            <person name="Schmutz J."/>
            <person name="Larimer F."/>
            <person name="Land M.L."/>
            <person name="Hauser L."/>
            <person name="Kyrpides N."/>
            <person name="Mikhailova N."/>
            <person name="Ye Q."/>
            <person name="Zhou J."/>
            <person name="Richardson P."/>
            <person name="Fields M.W."/>
        </authorList>
    </citation>
    <scope>NUCLEOTIDE SEQUENCE [LARGE SCALE GENOMIC DNA]</scope>
    <source>
        <strain evidence="3">QYMF</strain>
    </source>
</reference>
<evidence type="ECO:0000313" key="2">
    <source>
        <dbReference type="EMBL" id="ABR50223.1"/>
    </source>
</evidence>
<evidence type="ECO:0000256" key="1">
    <source>
        <dbReference type="SAM" id="Phobius"/>
    </source>
</evidence>
<keyword evidence="3" id="KW-1185">Reference proteome</keyword>
<dbReference type="OrthoDB" id="2381664at2"/>
<dbReference type="KEGG" id="amt:Amet_4142"/>
<dbReference type="Proteomes" id="UP000001572">
    <property type="component" value="Chromosome"/>
</dbReference>
<protein>
    <submittedName>
        <fullName evidence="2">Uncharacterized protein</fullName>
    </submittedName>
</protein>
<dbReference type="eggNOG" id="ENOG5032Y5Z">
    <property type="taxonomic scope" value="Bacteria"/>
</dbReference>